<feature type="compositionally biased region" description="Low complexity" evidence="1">
    <location>
        <begin position="20"/>
        <end position="37"/>
    </location>
</feature>
<feature type="compositionally biased region" description="Basic and acidic residues" evidence="1">
    <location>
        <begin position="41"/>
        <end position="52"/>
    </location>
</feature>
<proteinExistence type="predicted"/>
<feature type="compositionally biased region" description="Acidic residues" evidence="1">
    <location>
        <begin position="1"/>
        <end position="19"/>
    </location>
</feature>
<dbReference type="EMBL" id="CP074133">
    <property type="protein sequence ID" value="QUX22614.1"/>
    <property type="molecule type" value="Genomic_DNA"/>
</dbReference>
<accession>A0ABX8BKM0</accession>
<gene>
    <name evidence="2" type="ORF">KGD84_30700</name>
</gene>
<dbReference type="Proteomes" id="UP000676079">
    <property type="component" value="Chromosome"/>
</dbReference>
<evidence type="ECO:0000313" key="3">
    <source>
        <dbReference type="Proteomes" id="UP000676079"/>
    </source>
</evidence>
<organism evidence="2 3">
    <name type="scientific">Nocardiopsis changdeensis</name>
    <dbReference type="NCBI Taxonomy" id="2831969"/>
    <lineage>
        <taxon>Bacteria</taxon>
        <taxon>Bacillati</taxon>
        <taxon>Actinomycetota</taxon>
        <taxon>Actinomycetes</taxon>
        <taxon>Streptosporangiales</taxon>
        <taxon>Nocardiopsidaceae</taxon>
        <taxon>Nocardiopsis</taxon>
    </lineage>
</organism>
<evidence type="ECO:0000256" key="1">
    <source>
        <dbReference type="SAM" id="MobiDB-lite"/>
    </source>
</evidence>
<feature type="compositionally biased region" description="Basic and acidic residues" evidence="1">
    <location>
        <begin position="78"/>
        <end position="91"/>
    </location>
</feature>
<protein>
    <submittedName>
        <fullName evidence="2">Uncharacterized protein</fullName>
    </submittedName>
</protein>
<feature type="region of interest" description="Disordered" evidence="1">
    <location>
        <begin position="78"/>
        <end position="128"/>
    </location>
</feature>
<evidence type="ECO:0000313" key="2">
    <source>
        <dbReference type="EMBL" id="QUX22614.1"/>
    </source>
</evidence>
<dbReference type="RefSeq" id="WP_220563830.1">
    <property type="nucleotide sequence ID" value="NZ_CP074133.1"/>
</dbReference>
<feature type="region of interest" description="Disordered" evidence="1">
    <location>
        <begin position="1"/>
        <end position="58"/>
    </location>
</feature>
<sequence>MKFEVVEPEDQDEAPEGEDAQAAAGPPAPADPGTGEPASDDPARHRIERIAERTNSQVKADIATARAALGKLWSTIAEKDPLESDSRHIEPLDDAEPPPIFRPSAFSPAPRPPADDGGGPGGDHAARP</sequence>
<name>A0ABX8BKM0_9ACTN</name>
<keyword evidence="3" id="KW-1185">Reference proteome</keyword>
<reference evidence="2 3" key="1">
    <citation type="submission" date="2021-05" db="EMBL/GenBank/DDBJ databases">
        <title>Direct Submission.</title>
        <authorList>
            <person name="Li K."/>
            <person name="Gao J."/>
        </authorList>
    </citation>
    <scope>NUCLEOTIDE SEQUENCE [LARGE SCALE GENOMIC DNA]</scope>
    <source>
        <strain evidence="2 3">Mg02</strain>
    </source>
</reference>